<dbReference type="Proteomes" id="UP001054837">
    <property type="component" value="Unassembled WGS sequence"/>
</dbReference>
<feature type="signal peptide" evidence="2">
    <location>
        <begin position="1"/>
        <end position="23"/>
    </location>
</feature>
<sequence>MKVWNWFTGAVVCLMFAHNLSYADKQKHLLSSRNFQDMGLPSSLPASVSYSVFLSALSGLQRTTHRKRTAMGMDLTDYLWNKAHEKHRSMVLQRMMKNGKR</sequence>
<dbReference type="AlphaFoldDB" id="A0AAV4TD21"/>
<name>A0AAV4TD21_9ARAC</name>
<keyword evidence="4" id="KW-1185">Reference proteome</keyword>
<evidence type="ECO:0000313" key="3">
    <source>
        <dbReference type="EMBL" id="GIY43271.1"/>
    </source>
</evidence>
<evidence type="ECO:0000256" key="2">
    <source>
        <dbReference type="SAM" id="SignalP"/>
    </source>
</evidence>
<evidence type="ECO:0000256" key="1">
    <source>
        <dbReference type="SAM" id="Phobius"/>
    </source>
</evidence>
<organism evidence="3 4">
    <name type="scientific">Caerostris darwini</name>
    <dbReference type="NCBI Taxonomy" id="1538125"/>
    <lineage>
        <taxon>Eukaryota</taxon>
        <taxon>Metazoa</taxon>
        <taxon>Ecdysozoa</taxon>
        <taxon>Arthropoda</taxon>
        <taxon>Chelicerata</taxon>
        <taxon>Arachnida</taxon>
        <taxon>Araneae</taxon>
        <taxon>Araneomorphae</taxon>
        <taxon>Entelegynae</taxon>
        <taxon>Araneoidea</taxon>
        <taxon>Araneidae</taxon>
        <taxon>Caerostris</taxon>
    </lineage>
</organism>
<accession>A0AAV4TD21</accession>
<keyword evidence="1" id="KW-1133">Transmembrane helix</keyword>
<keyword evidence="1" id="KW-0472">Membrane</keyword>
<gene>
    <name evidence="3" type="primary">AVEN_263711_2</name>
    <name evidence="3" type="ORF">CDAR_257651</name>
</gene>
<protein>
    <submittedName>
        <fullName evidence="3">Uncharacterized protein</fullName>
    </submittedName>
</protein>
<keyword evidence="2" id="KW-0732">Signal</keyword>
<feature type="transmembrane region" description="Helical" evidence="1">
    <location>
        <begin position="39"/>
        <end position="60"/>
    </location>
</feature>
<feature type="chain" id="PRO_5043461620" evidence="2">
    <location>
        <begin position="24"/>
        <end position="101"/>
    </location>
</feature>
<dbReference type="EMBL" id="BPLQ01009319">
    <property type="protein sequence ID" value="GIY43271.1"/>
    <property type="molecule type" value="Genomic_DNA"/>
</dbReference>
<reference evidence="3 4" key="1">
    <citation type="submission" date="2021-06" db="EMBL/GenBank/DDBJ databases">
        <title>Caerostris darwini draft genome.</title>
        <authorList>
            <person name="Kono N."/>
            <person name="Arakawa K."/>
        </authorList>
    </citation>
    <scope>NUCLEOTIDE SEQUENCE [LARGE SCALE GENOMIC DNA]</scope>
</reference>
<keyword evidence="1" id="KW-0812">Transmembrane</keyword>
<proteinExistence type="predicted"/>
<comment type="caution">
    <text evidence="3">The sequence shown here is derived from an EMBL/GenBank/DDBJ whole genome shotgun (WGS) entry which is preliminary data.</text>
</comment>
<evidence type="ECO:0000313" key="4">
    <source>
        <dbReference type="Proteomes" id="UP001054837"/>
    </source>
</evidence>